<evidence type="ECO:0000313" key="2">
    <source>
        <dbReference type="Proteomes" id="UP000299102"/>
    </source>
</evidence>
<evidence type="ECO:0000313" key="1">
    <source>
        <dbReference type="EMBL" id="GBP53610.1"/>
    </source>
</evidence>
<organism evidence="1 2">
    <name type="scientific">Eumeta variegata</name>
    <name type="common">Bagworm moth</name>
    <name type="synonym">Eumeta japonica</name>
    <dbReference type="NCBI Taxonomy" id="151549"/>
    <lineage>
        <taxon>Eukaryota</taxon>
        <taxon>Metazoa</taxon>
        <taxon>Ecdysozoa</taxon>
        <taxon>Arthropoda</taxon>
        <taxon>Hexapoda</taxon>
        <taxon>Insecta</taxon>
        <taxon>Pterygota</taxon>
        <taxon>Neoptera</taxon>
        <taxon>Endopterygota</taxon>
        <taxon>Lepidoptera</taxon>
        <taxon>Glossata</taxon>
        <taxon>Ditrysia</taxon>
        <taxon>Tineoidea</taxon>
        <taxon>Psychidae</taxon>
        <taxon>Oiketicinae</taxon>
        <taxon>Eumeta</taxon>
    </lineage>
</organism>
<comment type="caution">
    <text evidence="1">The sequence shown here is derived from an EMBL/GenBank/DDBJ whole genome shotgun (WGS) entry which is preliminary data.</text>
</comment>
<dbReference type="EMBL" id="BGZK01000629">
    <property type="protein sequence ID" value="GBP53610.1"/>
    <property type="molecule type" value="Genomic_DNA"/>
</dbReference>
<reference evidence="1 2" key="1">
    <citation type="journal article" date="2019" name="Commun. Biol.">
        <title>The bagworm genome reveals a unique fibroin gene that provides high tensile strength.</title>
        <authorList>
            <person name="Kono N."/>
            <person name="Nakamura H."/>
            <person name="Ohtoshi R."/>
            <person name="Tomita M."/>
            <person name="Numata K."/>
            <person name="Arakawa K."/>
        </authorList>
    </citation>
    <scope>NUCLEOTIDE SEQUENCE [LARGE SCALE GENOMIC DNA]</scope>
</reference>
<keyword evidence="2" id="KW-1185">Reference proteome</keyword>
<accession>A0A4C1WRZ3</accession>
<gene>
    <name evidence="1" type="ORF">EVAR_79827_1</name>
</gene>
<sequence>MKATWLPVDVAFITALKTCAGQDPGHSLRDDRKSVYKAHVALSRKLTPGSGPLRTSRRGAATRTPLLDHHVSRVRVQITSQTPPAQAVEAARHRGHYGRAERVGTAAPALPDSEVSDRARATLRTAGRLPGHRGNNYWCEPMLVEGPDEGRAEGTPAR</sequence>
<dbReference type="AlphaFoldDB" id="A0A4C1WRZ3"/>
<proteinExistence type="predicted"/>
<name>A0A4C1WRZ3_EUMVA</name>
<protein>
    <submittedName>
        <fullName evidence="1">Uncharacterized protein</fullName>
    </submittedName>
</protein>
<dbReference type="Proteomes" id="UP000299102">
    <property type="component" value="Unassembled WGS sequence"/>
</dbReference>